<comment type="caution">
    <text evidence="1">The sequence shown here is derived from an EMBL/GenBank/DDBJ whole genome shotgun (WGS) entry which is preliminary data.</text>
</comment>
<accession>A0AAV3QKU7</accession>
<dbReference type="EMBL" id="BAABME010021622">
    <property type="protein sequence ID" value="GAA0163796.1"/>
    <property type="molecule type" value="Genomic_DNA"/>
</dbReference>
<evidence type="ECO:0000313" key="2">
    <source>
        <dbReference type="Proteomes" id="UP001454036"/>
    </source>
</evidence>
<sequence>MEHVDLLDCIPALVTSEDNVMMLAAPTIEEDLIDDEMVAVVAHFLKGHKLPQAFTSTTIALIPKTEAAKSWKEYRPISLCTYANKIFTRLLSSRLATILPKLISDYQVGFLPG</sequence>
<dbReference type="AlphaFoldDB" id="A0AAV3QKU7"/>
<protein>
    <recommendedName>
        <fullName evidence="3">Reverse transcriptase domain-containing protein</fullName>
    </recommendedName>
</protein>
<evidence type="ECO:0008006" key="3">
    <source>
        <dbReference type="Google" id="ProtNLM"/>
    </source>
</evidence>
<name>A0AAV3QKU7_LITER</name>
<keyword evidence="2" id="KW-1185">Reference proteome</keyword>
<reference evidence="1 2" key="1">
    <citation type="submission" date="2024-01" db="EMBL/GenBank/DDBJ databases">
        <title>The complete chloroplast genome sequence of Lithospermum erythrorhizon: insights into the phylogenetic relationship among Boraginaceae species and the maternal lineages of purple gromwells.</title>
        <authorList>
            <person name="Okada T."/>
            <person name="Watanabe K."/>
        </authorList>
    </citation>
    <scope>NUCLEOTIDE SEQUENCE [LARGE SCALE GENOMIC DNA]</scope>
</reference>
<dbReference type="Proteomes" id="UP001454036">
    <property type="component" value="Unassembled WGS sequence"/>
</dbReference>
<evidence type="ECO:0000313" key="1">
    <source>
        <dbReference type="EMBL" id="GAA0163796.1"/>
    </source>
</evidence>
<dbReference type="PANTHER" id="PTHR19446">
    <property type="entry name" value="REVERSE TRANSCRIPTASES"/>
    <property type="match status" value="1"/>
</dbReference>
<organism evidence="1 2">
    <name type="scientific">Lithospermum erythrorhizon</name>
    <name type="common">Purple gromwell</name>
    <name type="synonym">Lithospermum officinale var. erythrorhizon</name>
    <dbReference type="NCBI Taxonomy" id="34254"/>
    <lineage>
        <taxon>Eukaryota</taxon>
        <taxon>Viridiplantae</taxon>
        <taxon>Streptophyta</taxon>
        <taxon>Embryophyta</taxon>
        <taxon>Tracheophyta</taxon>
        <taxon>Spermatophyta</taxon>
        <taxon>Magnoliopsida</taxon>
        <taxon>eudicotyledons</taxon>
        <taxon>Gunneridae</taxon>
        <taxon>Pentapetalae</taxon>
        <taxon>asterids</taxon>
        <taxon>lamiids</taxon>
        <taxon>Boraginales</taxon>
        <taxon>Boraginaceae</taxon>
        <taxon>Boraginoideae</taxon>
        <taxon>Lithospermeae</taxon>
        <taxon>Lithospermum</taxon>
    </lineage>
</organism>
<proteinExistence type="predicted"/>
<gene>
    <name evidence="1" type="ORF">LIER_39661</name>
</gene>